<dbReference type="InterPro" id="IPR007197">
    <property type="entry name" value="rSAM"/>
</dbReference>
<dbReference type="InterPro" id="IPR050377">
    <property type="entry name" value="Radical_SAM_PqqE_MftC-like"/>
</dbReference>
<dbReference type="GO" id="GO:0051539">
    <property type="term" value="F:4 iron, 4 sulfur cluster binding"/>
    <property type="evidence" value="ECO:0007669"/>
    <property type="project" value="UniProtKB-KW"/>
</dbReference>
<dbReference type="InterPro" id="IPR017200">
    <property type="entry name" value="PqqE-like"/>
</dbReference>
<dbReference type="CDD" id="cd01335">
    <property type="entry name" value="Radical_SAM"/>
    <property type="match status" value="1"/>
</dbReference>
<dbReference type="Pfam" id="PF13186">
    <property type="entry name" value="SPASM"/>
    <property type="match status" value="1"/>
</dbReference>
<dbReference type="RefSeq" id="WP_096330180.1">
    <property type="nucleotide sequence ID" value="NZ_FOMX01000004.1"/>
</dbReference>
<dbReference type="SMART" id="SM00729">
    <property type="entry name" value="Elp3"/>
    <property type="match status" value="1"/>
</dbReference>
<dbReference type="PIRSF" id="PIRSF037420">
    <property type="entry name" value="PQQ_syn_pqqE"/>
    <property type="match status" value="1"/>
</dbReference>
<keyword evidence="9" id="KW-1185">Reference proteome</keyword>
<feature type="domain" description="Radical SAM core" evidence="7">
    <location>
        <begin position="15"/>
        <end position="228"/>
    </location>
</feature>
<dbReference type="Gene3D" id="3.20.20.70">
    <property type="entry name" value="Aldolase class I"/>
    <property type="match status" value="1"/>
</dbReference>
<dbReference type="InterPro" id="IPR058240">
    <property type="entry name" value="rSAM_sf"/>
</dbReference>
<evidence type="ECO:0000256" key="6">
    <source>
        <dbReference type="ARBA" id="ARBA00023014"/>
    </source>
</evidence>
<dbReference type="SFLD" id="SFLDS00029">
    <property type="entry name" value="Radical_SAM"/>
    <property type="match status" value="1"/>
</dbReference>
<protein>
    <submittedName>
        <fullName evidence="8">Radical SAM additional 4Fe4S-binding SPASM domain-containing protein</fullName>
    </submittedName>
</protein>
<keyword evidence="6" id="KW-0411">Iron-sulfur</keyword>
<gene>
    <name evidence="8" type="ORF">SAMN02745121_01426</name>
</gene>
<dbReference type="PANTHER" id="PTHR11228:SF7">
    <property type="entry name" value="PQQA PEPTIDE CYCLASE"/>
    <property type="match status" value="1"/>
</dbReference>
<dbReference type="InterPro" id="IPR006638">
    <property type="entry name" value="Elp3/MiaA/NifB-like_rSAM"/>
</dbReference>
<keyword evidence="2" id="KW-0004">4Fe-4S</keyword>
<name>A0A1I1UZ46_9BACT</name>
<dbReference type="SUPFAM" id="SSF102114">
    <property type="entry name" value="Radical SAM enzymes"/>
    <property type="match status" value="1"/>
</dbReference>
<keyword evidence="3" id="KW-0949">S-adenosyl-L-methionine</keyword>
<dbReference type="InterPro" id="IPR013785">
    <property type="entry name" value="Aldolase_TIM"/>
</dbReference>
<dbReference type="InterPro" id="IPR023885">
    <property type="entry name" value="4Fe4S-binding_SPASM_dom"/>
</dbReference>
<keyword evidence="4" id="KW-0479">Metal-binding</keyword>
<evidence type="ECO:0000256" key="5">
    <source>
        <dbReference type="ARBA" id="ARBA00023004"/>
    </source>
</evidence>
<dbReference type="NCBIfam" id="TIGR04085">
    <property type="entry name" value="rSAM_more_4Fe4S"/>
    <property type="match status" value="1"/>
</dbReference>
<sequence length="418" mass="45948">MNSPARALRPDDLRQPRPIYVVWETTLRCDHECAHCGSRAGDARPDELSTEELLEVADALVRLGSREVTLIGGEAYLRGDCYRLIEHMTKAGIRVTMQTGGRGLTQDRCRKLREAGLAAIGVSVDGPEAAHDTLRASPGSHAAALKGIRNAREAGLLVTSNSQINRLNKDVLRETAELLADAGVAVWRAQMTAPMGRAADRPDWLLEPYMVLEVIDTLADIQRWAQRRAADRGIPWERAFHVRLGNNLGYFGPHEQLLRTRPGSPDSYWQGCSAGKFVMGIESDGTIKGCPSLPTAPYTGGNVKTAALADIWNEAPEIAFARDRGTSELWGFCKSCYYAEVCRAGCSFTAHSAIGKRGNNPFCYYRATQMKRKGLRERVVLRQAAPGDPYDFGQYEIVEEPWDSAPPRAAVRLPVLAG</sequence>
<dbReference type="Proteomes" id="UP000199400">
    <property type="component" value="Unassembled WGS sequence"/>
</dbReference>
<dbReference type="AlphaFoldDB" id="A0A1I1UZ46"/>
<dbReference type="OrthoDB" id="9782387at2"/>
<evidence type="ECO:0000256" key="2">
    <source>
        <dbReference type="ARBA" id="ARBA00022485"/>
    </source>
</evidence>
<evidence type="ECO:0000256" key="1">
    <source>
        <dbReference type="ARBA" id="ARBA00001966"/>
    </source>
</evidence>
<evidence type="ECO:0000313" key="8">
    <source>
        <dbReference type="EMBL" id="SFD76092.1"/>
    </source>
</evidence>
<dbReference type="SFLD" id="SFLDG01386">
    <property type="entry name" value="main_SPASM_domain-containing"/>
    <property type="match status" value="1"/>
</dbReference>
<evidence type="ECO:0000313" key="9">
    <source>
        <dbReference type="Proteomes" id="UP000199400"/>
    </source>
</evidence>
<dbReference type="GO" id="GO:0046872">
    <property type="term" value="F:metal ion binding"/>
    <property type="evidence" value="ECO:0007669"/>
    <property type="project" value="UniProtKB-KW"/>
</dbReference>
<reference evidence="9" key="1">
    <citation type="submission" date="2016-10" db="EMBL/GenBank/DDBJ databases">
        <authorList>
            <person name="Varghese N."/>
            <person name="Submissions S."/>
        </authorList>
    </citation>
    <scope>NUCLEOTIDE SEQUENCE [LARGE SCALE GENOMIC DNA]</scope>
    <source>
        <strain evidence="9">ATCC 25963</strain>
    </source>
</reference>
<dbReference type="PANTHER" id="PTHR11228">
    <property type="entry name" value="RADICAL SAM DOMAIN PROTEIN"/>
    <property type="match status" value="1"/>
</dbReference>
<proteinExistence type="predicted"/>
<keyword evidence="5" id="KW-0408">Iron</keyword>
<dbReference type="EMBL" id="FOMX01000004">
    <property type="protein sequence ID" value="SFD76092.1"/>
    <property type="molecule type" value="Genomic_DNA"/>
</dbReference>
<dbReference type="PROSITE" id="PS51918">
    <property type="entry name" value="RADICAL_SAM"/>
    <property type="match status" value="1"/>
</dbReference>
<dbReference type="STRING" id="54.SAMN02745121_01426"/>
<dbReference type="GO" id="GO:0003824">
    <property type="term" value="F:catalytic activity"/>
    <property type="evidence" value="ECO:0007669"/>
    <property type="project" value="InterPro"/>
</dbReference>
<dbReference type="Pfam" id="PF04055">
    <property type="entry name" value="Radical_SAM"/>
    <property type="match status" value="1"/>
</dbReference>
<comment type="cofactor">
    <cofactor evidence="1">
        <name>[4Fe-4S] cluster</name>
        <dbReference type="ChEBI" id="CHEBI:49883"/>
    </cofactor>
</comment>
<accession>A0A1I1UZ46</accession>
<evidence type="ECO:0000256" key="4">
    <source>
        <dbReference type="ARBA" id="ARBA00022723"/>
    </source>
</evidence>
<evidence type="ECO:0000259" key="7">
    <source>
        <dbReference type="PROSITE" id="PS51918"/>
    </source>
</evidence>
<dbReference type="SFLD" id="SFLDG01067">
    <property type="entry name" value="SPASM/twitch_domain_containing"/>
    <property type="match status" value="1"/>
</dbReference>
<evidence type="ECO:0000256" key="3">
    <source>
        <dbReference type="ARBA" id="ARBA00022691"/>
    </source>
</evidence>
<organism evidence="8 9">
    <name type="scientific">Nannocystis exedens</name>
    <dbReference type="NCBI Taxonomy" id="54"/>
    <lineage>
        <taxon>Bacteria</taxon>
        <taxon>Pseudomonadati</taxon>
        <taxon>Myxococcota</taxon>
        <taxon>Polyangia</taxon>
        <taxon>Nannocystales</taxon>
        <taxon>Nannocystaceae</taxon>
        <taxon>Nannocystis</taxon>
    </lineage>
</organism>